<dbReference type="AlphaFoldDB" id="A0A975MPX8"/>
<dbReference type="RefSeq" id="WP_215583582.1">
    <property type="nucleotide sequence ID" value="NZ_CP073754.1"/>
</dbReference>
<protein>
    <submittedName>
        <fullName evidence="4">HipA domain-containing protein</fullName>
    </submittedName>
</protein>
<dbReference type="Pfam" id="PF07804">
    <property type="entry name" value="HipA_C"/>
    <property type="match status" value="1"/>
</dbReference>
<dbReference type="EMBL" id="CP073754">
    <property type="protein sequence ID" value="QWF71802.1"/>
    <property type="molecule type" value="Genomic_DNA"/>
</dbReference>
<keyword evidence="1" id="KW-0808">Transferase</keyword>
<keyword evidence="5" id="KW-1185">Reference proteome</keyword>
<dbReference type="KEGG" id="mpad:KEF85_04840"/>
<organism evidence="4 5">
    <name type="scientific">Methylomonas paludis</name>
    <dbReference type="NCBI Taxonomy" id="1173101"/>
    <lineage>
        <taxon>Bacteria</taxon>
        <taxon>Pseudomonadati</taxon>
        <taxon>Pseudomonadota</taxon>
        <taxon>Gammaproteobacteria</taxon>
        <taxon>Methylococcales</taxon>
        <taxon>Methylococcaceae</taxon>
        <taxon>Methylomonas</taxon>
    </lineage>
</organism>
<evidence type="ECO:0000256" key="1">
    <source>
        <dbReference type="ARBA" id="ARBA00022679"/>
    </source>
</evidence>
<accession>A0A975MPX8</accession>
<evidence type="ECO:0000259" key="3">
    <source>
        <dbReference type="Pfam" id="PF07804"/>
    </source>
</evidence>
<evidence type="ECO:0000256" key="2">
    <source>
        <dbReference type="ARBA" id="ARBA00022777"/>
    </source>
</evidence>
<keyword evidence="2" id="KW-0418">Kinase</keyword>
<evidence type="ECO:0000313" key="5">
    <source>
        <dbReference type="Proteomes" id="UP000676649"/>
    </source>
</evidence>
<dbReference type="Gene3D" id="1.10.1070.20">
    <property type="match status" value="1"/>
</dbReference>
<feature type="domain" description="HipA-like C-terminal" evidence="3">
    <location>
        <begin position="56"/>
        <end position="259"/>
    </location>
</feature>
<sequence length="349" mass="40786">MIQKRTISIRFQPHQPETEDLCSMGREGLNIVQPVDQAIDVADWRGDMEFEIYPEGARDKSLLISPDQIGYDFLIPNHRYLFKHSFQHGTRSHPDQFWTEIIAYRIACILHIPVPPAFVGYDSKKNVCGAIIEWFLNYPDQPEERRVPGGDIMVALIPGYDRKKGKAHNFVAIERYLTVIDKTNAFQSNWQDYWCDMLLFDAIIGNTDRHQDNWEILWNQEQRSIRMSPVFDNGTSLGYEILESRMDDFYSDNKMKAYIKKGKHHLRWQLSDTQQCQHIDIIVRLLNRFPSLQDRVHAILSLYEAEKLRSILDVCRQYSVPVPLSAKRADFICHLVTSRVNAVKEELES</sequence>
<gene>
    <name evidence="4" type="ORF">KEF85_04840</name>
</gene>
<evidence type="ECO:0000313" key="4">
    <source>
        <dbReference type="EMBL" id="QWF71802.1"/>
    </source>
</evidence>
<proteinExistence type="predicted"/>
<name>A0A975MPX8_9GAMM</name>
<dbReference type="Proteomes" id="UP000676649">
    <property type="component" value="Chromosome"/>
</dbReference>
<reference evidence="4" key="1">
    <citation type="submission" date="2021-04" db="EMBL/GenBank/DDBJ databases">
        <title>Draft genome sequence data of methanotrophic Methylovulum sp. strain S1L and Methylomonas sp. strain S2AM isolated from boreal lake water columns.</title>
        <authorList>
            <person name="Rissanen A.J."/>
            <person name="Mangayil R."/>
            <person name="Svenning M.M."/>
            <person name="Khanongnuch R."/>
        </authorList>
    </citation>
    <scope>NUCLEOTIDE SEQUENCE</scope>
    <source>
        <strain evidence="4">S2AM</strain>
    </source>
</reference>
<dbReference type="InterPro" id="IPR012893">
    <property type="entry name" value="HipA-like_C"/>
</dbReference>
<dbReference type="GO" id="GO:0016301">
    <property type="term" value="F:kinase activity"/>
    <property type="evidence" value="ECO:0007669"/>
    <property type="project" value="UniProtKB-KW"/>
</dbReference>